<accession>A0A7W3HG45</accession>
<name>A0A7W3HG45_ENTAS</name>
<organism evidence="1 2">
    <name type="scientific">Enterobacter asburiae</name>
    <dbReference type="NCBI Taxonomy" id="61645"/>
    <lineage>
        <taxon>Bacteria</taxon>
        <taxon>Pseudomonadati</taxon>
        <taxon>Pseudomonadota</taxon>
        <taxon>Gammaproteobacteria</taxon>
        <taxon>Enterobacterales</taxon>
        <taxon>Enterobacteriaceae</taxon>
        <taxon>Enterobacter</taxon>
        <taxon>Enterobacter cloacae complex</taxon>
    </lineage>
</organism>
<comment type="caution">
    <text evidence="1">The sequence shown here is derived from an EMBL/GenBank/DDBJ whole genome shotgun (WGS) entry which is preliminary data.</text>
</comment>
<dbReference type="AlphaFoldDB" id="A0A7W3HG45"/>
<protein>
    <submittedName>
        <fullName evidence="1">Uncharacterized protein</fullName>
    </submittedName>
</protein>
<reference evidence="1 2" key="1">
    <citation type="submission" date="2020-06" db="EMBL/GenBank/DDBJ databases">
        <title>REHAB project genomes.</title>
        <authorList>
            <person name="Shaw L.P."/>
        </authorList>
    </citation>
    <scope>NUCLEOTIDE SEQUENCE [LARGE SCALE GENOMIC DNA]</scope>
    <source>
        <strain evidence="1 2">RHBSTW-00074</strain>
    </source>
</reference>
<evidence type="ECO:0000313" key="1">
    <source>
        <dbReference type="EMBL" id="MBA8079490.1"/>
    </source>
</evidence>
<sequence>MKRFPPHIVYMKLAAWRTCKTLLHCGELLCRILGETSQTDALSVEIHRCQPFWIFWLDHPSDAAFAEGLGSLVGAFFNLADHDNQTNALLVLTLAQDPLSREHIQMGMEYLALTDPVSTAISQQEEEEESLLLKWKPPQIVKGNDDDSLEAVVKFIKETNKREKE</sequence>
<dbReference type="EMBL" id="JABXRP010000003">
    <property type="protein sequence ID" value="MBA8079490.1"/>
    <property type="molecule type" value="Genomic_DNA"/>
</dbReference>
<gene>
    <name evidence="1" type="ORF">HV056_23655</name>
</gene>
<dbReference type="Proteomes" id="UP000533461">
    <property type="component" value="Unassembled WGS sequence"/>
</dbReference>
<proteinExistence type="predicted"/>
<evidence type="ECO:0000313" key="2">
    <source>
        <dbReference type="Proteomes" id="UP000533461"/>
    </source>
</evidence>